<sequence length="167" mass="18342">MPCEQPHHSHTWPTSGPLAIHFCENICGYCKTSSGALIGVPWANWWSLWEHVHSVHLNRQHGTDKEVELMGPARDELPEGILAPVSKERNDVRAQLRQALIAATARTPGNGNERTPIDLEKPTVASTTNSPLGPATSRLPFAPIVRTTSKKKKGSKEPQDESSAEKE</sequence>
<organism evidence="2 3">
    <name type="scientific">Recurvomyces mirabilis</name>
    <dbReference type="NCBI Taxonomy" id="574656"/>
    <lineage>
        <taxon>Eukaryota</taxon>
        <taxon>Fungi</taxon>
        <taxon>Dikarya</taxon>
        <taxon>Ascomycota</taxon>
        <taxon>Pezizomycotina</taxon>
        <taxon>Dothideomycetes</taxon>
        <taxon>Dothideomycetidae</taxon>
        <taxon>Mycosphaerellales</taxon>
        <taxon>Teratosphaeriaceae</taxon>
        <taxon>Recurvomyces</taxon>
    </lineage>
</organism>
<name>A0AAE0WNK6_9PEZI</name>
<feature type="compositionally biased region" description="Basic and acidic residues" evidence="1">
    <location>
        <begin position="155"/>
        <end position="167"/>
    </location>
</feature>
<proteinExistence type="predicted"/>
<evidence type="ECO:0000256" key="1">
    <source>
        <dbReference type="SAM" id="MobiDB-lite"/>
    </source>
</evidence>
<dbReference type="EMBL" id="JAUTXT010000016">
    <property type="protein sequence ID" value="KAK3675064.1"/>
    <property type="molecule type" value="Genomic_DNA"/>
</dbReference>
<dbReference type="AlphaFoldDB" id="A0AAE0WNK6"/>
<feature type="region of interest" description="Disordered" evidence="1">
    <location>
        <begin position="103"/>
        <end position="167"/>
    </location>
</feature>
<comment type="caution">
    <text evidence="2">The sequence shown here is derived from an EMBL/GenBank/DDBJ whole genome shotgun (WGS) entry which is preliminary data.</text>
</comment>
<keyword evidence="3" id="KW-1185">Reference proteome</keyword>
<evidence type="ECO:0000313" key="2">
    <source>
        <dbReference type="EMBL" id="KAK3675064.1"/>
    </source>
</evidence>
<accession>A0AAE0WNK6</accession>
<protein>
    <submittedName>
        <fullName evidence="2">Uncharacterized protein</fullName>
    </submittedName>
</protein>
<reference evidence="2" key="1">
    <citation type="submission" date="2023-07" db="EMBL/GenBank/DDBJ databases">
        <title>Black Yeasts Isolated from many extreme environments.</title>
        <authorList>
            <person name="Coleine C."/>
            <person name="Stajich J.E."/>
            <person name="Selbmann L."/>
        </authorList>
    </citation>
    <scope>NUCLEOTIDE SEQUENCE</scope>
    <source>
        <strain evidence="2">CCFEE 5485</strain>
    </source>
</reference>
<gene>
    <name evidence="2" type="ORF">LTR78_004998</name>
</gene>
<evidence type="ECO:0000313" key="3">
    <source>
        <dbReference type="Proteomes" id="UP001274830"/>
    </source>
</evidence>
<dbReference type="Proteomes" id="UP001274830">
    <property type="component" value="Unassembled WGS sequence"/>
</dbReference>